<keyword evidence="2" id="KW-1185">Reference proteome</keyword>
<name>A0A9P0ZVG5_CUSEU</name>
<dbReference type="AlphaFoldDB" id="A0A9P0ZVG5"/>
<dbReference type="OrthoDB" id="1721894at2759"/>
<proteinExistence type="predicted"/>
<evidence type="ECO:0000313" key="1">
    <source>
        <dbReference type="EMBL" id="CAH9112357.1"/>
    </source>
</evidence>
<comment type="caution">
    <text evidence="1">The sequence shown here is derived from an EMBL/GenBank/DDBJ whole genome shotgun (WGS) entry which is preliminary data.</text>
</comment>
<reference evidence="1" key="1">
    <citation type="submission" date="2022-07" db="EMBL/GenBank/DDBJ databases">
        <authorList>
            <person name="Macas J."/>
            <person name="Novak P."/>
            <person name="Neumann P."/>
        </authorList>
    </citation>
    <scope>NUCLEOTIDE SEQUENCE</scope>
</reference>
<accession>A0A9P0ZVG5</accession>
<gene>
    <name evidence="1" type="ORF">CEURO_LOCUS19552</name>
</gene>
<organism evidence="1 2">
    <name type="scientific">Cuscuta europaea</name>
    <name type="common">European dodder</name>
    <dbReference type="NCBI Taxonomy" id="41803"/>
    <lineage>
        <taxon>Eukaryota</taxon>
        <taxon>Viridiplantae</taxon>
        <taxon>Streptophyta</taxon>
        <taxon>Embryophyta</taxon>
        <taxon>Tracheophyta</taxon>
        <taxon>Spermatophyta</taxon>
        <taxon>Magnoliopsida</taxon>
        <taxon>eudicotyledons</taxon>
        <taxon>Gunneridae</taxon>
        <taxon>Pentapetalae</taxon>
        <taxon>asterids</taxon>
        <taxon>lamiids</taxon>
        <taxon>Solanales</taxon>
        <taxon>Convolvulaceae</taxon>
        <taxon>Cuscuteae</taxon>
        <taxon>Cuscuta</taxon>
        <taxon>Cuscuta subgen. Cuscuta</taxon>
    </lineage>
</organism>
<protein>
    <submittedName>
        <fullName evidence="1">Uncharacterized protein</fullName>
    </submittedName>
</protein>
<sequence>MYWTPDCDPALKSRVGMLFNNLRDDMFFYDQIAPVCGFDSRKSSQQKARDDVIVWKYMVCNRQGFKNVSKSTTVAPNTDSCNNVDLANQLTSDNEDFTIENESCESDGCETEEQHDVEGLPNPGVCVNDEEKKRRRVSNRCGCRAHAVFRLADMNR</sequence>
<evidence type="ECO:0000313" key="2">
    <source>
        <dbReference type="Proteomes" id="UP001152484"/>
    </source>
</evidence>
<dbReference type="Proteomes" id="UP001152484">
    <property type="component" value="Unassembled WGS sequence"/>
</dbReference>
<dbReference type="EMBL" id="CAMAPE010000060">
    <property type="protein sequence ID" value="CAH9112357.1"/>
    <property type="molecule type" value="Genomic_DNA"/>
</dbReference>
<dbReference type="PANTHER" id="PTHR46328">
    <property type="entry name" value="FAR-RED IMPAIRED RESPONSIVE (FAR1) FAMILY PROTEIN-RELATED"/>
    <property type="match status" value="1"/>
</dbReference>